<dbReference type="AlphaFoldDB" id="A0A645AV78"/>
<dbReference type="InterPro" id="IPR025667">
    <property type="entry name" value="SprB_repeat"/>
</dbReference>
<proteinExistence type="predicted"/>
<dbReference type="EMBL" id="VSSQ01016055">
    <property type="protein sequence ID" value="MPM57027.1"/>
    <property type="molecule type" value="Genomic_DNA"/>
</dbReference>
<organism evidence="1">
    <name type="scientific">bioreactor metagenome</name>
    <dbReference type="NCBI Taxonomy" id="1076179"/>
    <lineage>
        <taxon>unclassified sequences</taxon>
        <taxon>metagenomes</taxon>
        <taxon>ecological metagenomes</taxon>
    </lineage>
</organism>
<name>A0A645AV78_9ZZZZ</name>
<reference evidence="1" key="1">
    <citation type="submission" date="2019-08" db="EMBL/GenBank/DDBJ databases">
        <authorList>
            <person name="Kucharzyk K."/>
            <person name="Murdoch R.W."/>
            <person name="Higgins S."/>
            <person name="Loffler F."/>
        </authorList>
    </citation>
    <scope>NUCLEOTIDE SEQUENCE</scope>
</reference>
<dbReference type="Pfam" id="PF13573">
    <property type="entry name" value="SprB"/>
    <property type="match status" value="5"/>
</dbReference>
<gene>
    <name evidence="1" type="ORF">SDC9_103845</name>
</gene>
<evidence type="ECO:0000313" key="1">
    <source>
        <dbReference type="EMBL" id="MPM57027.1"/>
    </source>
</evidence>
<dbReference type="Gene3D" id="2.60.40.740">
    <property type="match status" value="3"/>
</dbReference>
<evidence type="ECO:0008006" key="2">
    <source>
        <dbReference type="Google" id="ProtNLM"/>
    </source>
</evidence>
<comment type="caution">
    <text evidence="1">The sequence shown here is derived from an EMBL/GenBank/DDBJ whole genome shotgun (WGS) entry which is preliminary data.</text>
</comment>
<accession>A0A645AV78</accession>
<protein>
    <recommendedName>
        <fullName evidence="2">Ig-like domain-containing protein</fullName>
    </recommendedName>
</protein>
<sequence length="635" mass="66775">MEDQTNIHAGNYSVTVSDVYGCNMVLHDTVLNVTSGVTIVQDSLFNENCGQGDGAVYVSIQGGTTPYDISWSSGAVSDDISGLNAGTYTLTVTDATSCSTVLNAVITNNTGGMAISFSNTQNEFCNHSDGFVDIEIAGGAAPYSYDWSNGDTTQDIVSVAAGTYTVSVTDFNGCTMTHSFNVGNSGSSAIVFSAVVDNTVCTSFSGSIDLTISGGLQPMTYQWSNGSSNQDLSALDDGTYIVVITDAVGCKDTNTYVIVQENNDDLAFDFLMHENDNCMQEQGYLYWGGQGATTYTYLLDDVVNASGYAPSLGTAWYVVSVIDESGCRIDSSIFIDNLASFAITGIVSDALCGNPDGAIDLNISGTGPYTYWWSNNATTEDLSGLLSGTYSVTVSDSYCADNMSFSIENEYDFTANTTVSNENCGDGTGSINLSVNPYVTSIYHYLWSNGATTQDISGLNAGIYSCTVTNVSSGCEQIISDTVFSLSSGLEIAALITSDFCSQGTGSCVISLTGGSGSYDYFWGHGPVSLSLSGMTAGSYSFTAIDQVDDCSTTEFIEIPDVRSFHASAIVTDASCGTCNDGMIDVIVTDASGYSNSFTYQWSHGPTSQDGVSLIPGFYTITITSSTGCDTTMTF</sequence>